<keyword evidence="3" id="KW-1185">Reference proteome</keyword>
<dbReference type="EMBL" id="VAWE01000003">
    <property type="protein sequence ID" value="TLQ38999.1"/>
    <property type="molecule type" value="Genomic_DNA"/>
</dbReference>
<dbReference type="Proteomes" id="UP000305921">
    <property type="component" value="Unassembled WGS sequence"/>
</dbReference>
<name>A0A5R9DR74_9ACTN</name>
<feature type="region of interest" description="Disordered" evidence="1">
    <location>
        <begin position="1"/>
        <end position="22"/>
    </location>
</feature>
<dbReference type="AlphaFoldDB" id="A0A5R9DR74"/>
<protein>
    <submittedName>
        <fullName evidence="2">Uncharacterized protein</fullName>
    </submittedName>
</protein>
<evidence type="ECO:0000313" key="3">
    <source>
        <dbReference type="Proteomes" id="UP000305921"/>
    </source>
</evidence>
<gene>
    <name evidence="2" type="ORF">FEF34_40005</name>
</gene>
<dbReference type="RefSeq" id="WP_138058364.1">
    <property type="nucleotide sequence ID" value="NZ_VAWE01000003.1"/>
</dbReference>
<sequence length="79" mass="9293">MQQVQTISQARAARRHAHWQERQRRQLEQRGEAGLAEAWWDRVRALCKERAAAGDPEPWKDLARTLENWVERQTNGDST</sequence>
<evidence type="ECO:0000256" key="1">
    <source>
        <dbReference type="SAM" id="MobiDB-lite"/>
    </source>
</evidence>
<dbReference type="OrthoDB" id="4248600at2"/>
<comment type="caution">
    <text evidence="2">The sequence shown here is derived from an EMBL/GenBank/DDBJ whole genome shotgun (WGS) entry which is preliminary data.</text>
</comment>
<organism evidence="2 3">
    <name type="scientific">Streptomyces marianii</name>
    <dbReference type="NCBI Taxonomy" id="1817406"/>
    <lineage>
        <taxon>Bacteria</taxon>
        <taxon>Bacillati</taxon>
        <taxon>Actinomycetota</taxon>
        <taxon>Actinomycetes</taxon>
        <taxon>Kitasatosporales</taxon>
        <taxon>Streptomycetaceae</taxon>
        <taxon>Streptomyces</taxon>
    </lineage>
</organism>
<evidence type="ECO:0000313" key="2">
    <source>
        <dbReference type="EMBL" id="TLQ38999.1"/>
    </source>
</evidence>
<proteinExistence type="predicted"/>
<reference evidence="2 3" key="1">
    <citation type="submission" date="2019-05" db="EMBL/GenBank/DDBJ databases">
        <title>Streptomyces marianii sp. nov., a novel marine actinomycete from southern coast of India.</title>
        <authorList>
            <person name="Iniyan A.M."/>
            <person name="Wink J."/>
            <person name="Ramprasad E."/>
            <person name="Ramana C.V."/>
            <person name="Bunk B."/>
            <person name="Sproer C."/>
            <person name="Joseph F.-J.R.S."/>
            <person name="Vincent S.G.P."/>
        </authorList>
    </citation>
    <scope>NUCLEOTIDE SEQUENCE [LARGE SCALE GENOMIC DNA]</scope>
    <source>
        <strain evidence="2 3">ICN19</strain>
    </source>
</reference>
<accession>A0A5R9DR74</accession>